<reference evidence="1 2" key="1">
    <citation type="submission" date="2019-12" db="EMBL/GenBank/DDBJ databases">
        <title>Shinella granuli gen. nov., sp. nov., and proposal of the reclassification of Zoogloea ramigera ATCC 19623 as Shinella zoogloeoides sp. nov.</title>
        <authorList>
            <person name="Gao J."/>
        </authorList>
    </citation>
    <scope>NUCLEOTIDE SEQUENCE [LARGE SCALE GENOMIC DNA]</scope>
    <source>
        <strain evidence="1 2">DSM 287</strain>
    </source>
</reference>
<dbReference type="Proteomes" id="UP000440304">
    <property type="component" value="Unassembled WGS sequence"/>
</dbReference>
<evidence type="ECO:0000313" key="1">
    <source>
        <dbReference type="EMBL" id="MXO02325.1"/>
    </source>
</evidence>
<gene>
    <name evidence="1" type="ORF">GR156_18570</name>
</gene>
<evidence type="ECO:0008006" key="3">
    <source>
        <dbReference type="Google" id="ProtNLM"/>
    </source>
</evidence>
<proteinExistence type="predicted"/>
<sequence length="80" mass="8561">MRPVPANDNSPLRLLTKSQAAAYCGISTQTFGSVCPVRAIALGVGVRMERYDIRAIDAWIDQLAGAGESLRTADQLLDAL</sequence>
<comment type="caution">
    <text evidence="1">The sequence shown here is derived from an EMBL/GenBank/DDBJ whole genome shotgun (WGS) entry which is preliminary data.</text>
</comment>
<dbReference type="RefSeq" id="WP_160787619.1">
    <property type="nucleotide sequence ID" value="NZ_CP086610.1"/>
</dbReference>
<accession>A0A6N8TIR6</accession>
<name>A0A6N8TIR6_SHIZO</name>
<dbReference type="OrthoDB" id="7862841at2"/>
<dbReference type="AlphaFoldDB" id="A0A6N8TIR6"/>
<dbReference type="EMBL" id="WUML01000020">
    <property type="protein sequence ID" value="MXO02325.1"/>
    <property type="molecule type" value="Genomic_DNA"/>
</dbReference>
<evidence type="ECO:0000313" key="2">
    <source>
        <dbReference type="Proteomes" id="UP000440304"/>
    </source>
</evidence>
<protein>
    <recommendedName>
        <fullName evidence="3">DNA-binding protein</fullName>
    </recommendedName>
</protein>
<organism evidence="1 2">
    <name type="scientific">Shinella zoogloeoides</name>
    <name type="common">Crabtreella saccharophila</name>
    <dbReference type="NCBI Taxonomy" id="352475"/>
    <lineage>
        <taxon>Bacteria</taxon>
        <taxon>Pseudomonadati</taxon>
        <taxon>Pseudomonadota</taxon>
        <taxon>Alphaproteobacteria</taxon>
        <taxon>Hyphomicrobiales</taxon>
        <taxon>Rhizobiaceae</taxon>
        <taxon>Shinella</taxon>
    </lineage>
</organism>